<dbReference type="AlphaFoldDB" id="A0A1M5ZJD5"/>
<accession>A0A1M5ZJD5</accession>
<evidence type="ECO:0000256" key="1">
    <source>
        <dbReference type="SAM" id="Phobius"/>
    </source>
</evidence>
<gene>
    <name evidence="2" type="ORF">SAMN02746098_03343</name>
</gene>
<keyword evidence="3" id="KW-1185">Reference proteome</keyword>
<sequence length="272" mass="31698">MHSQFKISNVLQDYLNKYFYKHPILFKSLQLERRAFEKHYSTVLKKIRILFADKLNPFNLCPHSIYFWFLIQPYNAIGISILGLREVGVHWRQQIDPNETVYLMFQIIDLRPPFPLTLLLMFSAFGLAITDGANRLVQAAQLELANELNNLKETIYGYSSLLVDQQEEVIETTKEQEPQDLLYSRDPFTLTPRISIYYPILGRRTSLGLLNLDLRHVEISLKQALEPNETLHSIIRFLDLYSPFPLQLAVLLLSVGLFITGQIYIYGETTRE</sequence>
<organism evidence="2 3">
    <name type="scientific">Desulfosporosinus lacus DSM 15449</name>
    <dbReference type="NCBI Taxonomy" id="1121420"/>
    <lineage>
        <taxon>Bacteria</taxon>
        <taxon>Bacillati</taxon>
        <taxon>Bacillota</taxon>
        <taxon>Clostridia</taxon>
        <taxon>Eubacteriales</taxon>
        <taxon>Desulfitobacteriaceae</taxon>
        <taxon>Desulfosporosinus</taxon>
    </lineage>
</organism>
<feature type="transmembrane region" description="Helical" evidence="1">
    <location>
        <begin position="246"/>
        <end position="266"/>
    </location>
</feature>
<dbReference type="Proteomes" id="UP000183954">
    <property type="component" value="Unassembled WGS sequence"/>
</dbReference>
<keyword evidence="1" id="KW-0812">Transmembrane</keyword>
<proteinExistence type="predicted"/>
<keyword evidence="1" id="KW-1133">Transmembrane helix</keyword>
<name>A0A1M5ZJD5_9FIRM</name>
<reference evidence="3" key="1">
    <citation type="submission" date="2016-11" db="EMBL/GenBank/DDBJ databases">
        <authorList>
            <person name="Varghese N."/>
            <person name="Submissions S."/>
        </authorList>
    </citation>
    <scope>NUCLEOTIDE SEQUENCE [LARGE SCALE GENOMIC DNA]</scope>
    <source>
        <strain evidence="3">DSM 15449</strain>
    </source>
</reference>
<evidence type="ECO:0000313" key="2">
    <source>
        <dbReference type="EMBL" id="SHI24407.1"/>
    </source>
</evidence>
<dbReference type="STRING" id="1121420.SAMN02746098_03343"/>
<evidence type="ECO:0000313" key="3">
    <source>
        <dbReference type="Proteomes" id="UP000183954"/>
    </source>
</evidence>
<protein>
    <submittedName>
        <fullName evidence="2">Uncharacterized protein</fullName>
    </submittedName>
</protein>
<dbReference type="EMBL" id="FQXJ01000012">
    <property type="protein sequence ID" value="SHI24407.1"/>
    <property type="molecule type" value="Genomic_DNA"/>
</dbReference>
<keyword evidence="1" id="KW-0472">Membrane</keyword>